<dbReference type="Pfam" id="PF13279">
    <property type="entry name" value="4HBT_2"/>
    <property type="match status" value="1"/>
</dbReference>
<dbReference type="OrthoDB" id="3727779at2"/>
<dbReference type="InterPro" id="IPR051490">
    <property type="entry name" value="THEM6_lcsJ_thioesterase"/>
</dbReference>
<dbReference type="EMBL" id="FTOQ01000001">
    <property type="protein sequence ID" value="SIS53047.1"/>
    <property type="molecule type" value="Genomic_DNA"/>
</dbReference>
<dbReference type="InterPro" id="IPR029069">
    <property type="entry name" value="HotDog_dom_sf"/>
</dbReference>
<dbReference type="Gene3D" id="3.10.129.10">
    <property type="entry name" value="Hotdog Thioesterase"/>
    <property type="match status" value="1"/>
</dbReference>
<dbReference type="PANTHER" id="PTHR12475:SF4">
    <property type="entry name" value="PROTEIN THEM6"/>
    <property type="match status" value="1"/>
</dbReference>
<sequence length="177" mass="20428">MYPFVRLAKEMLRFRNAEPIALGEEHVSHHLCWPWDLDMWWELNNGRTLTLYDLGRIPMAARGGLIAAMRARSWGLTIAGSSVRYRRRVRMFDRIEMRSRIVGWDARFMYLEQSMWKTNGDCASHALYRAAVTDRNGIVPSATVAEALGHDPVSPDLPDWVRAWSDAEALRPWPPMS</sequence>
<dbReference type="STRING" id="633194.SAMN05421759_101238"/>
<evidence type="ECO:0000313" key="1">
    <source>
        <dbReference type="EMBL" id="SIS53047.1"/>
    </source>
</evidence>
<dbReference type="AlphaFoldDB" id="A0A1N7JUN4"/>
<dbReference type="PANTHER" id="PTHR12475">
    <property type="match status" value="1"/>
</dbReference>
<proteinExistence type="predicted"/>
<dbReference type="RefSeq" id="WP_076444175.1">
    <property type="nucleotide sequence ID" value="NZ_FTOQ01000001.1"/>
</dbReference>
<dbReference type="Proteomes" id="UP000186684">
    <property type="component" value="Unassembled WGS sequence"/>
</dbReference>
<accession>A0A1N7JUN4</accession>
<reference evidence="2" key="1">
    <citation type="submission" date="2017-01" db="EMBL/GenBank/DDBJ databases">
        <authorList>
            <person name="Varghese N."/>
            <person name="Submissions S."/>
        </authorList>
    </citation>
    <scope>NUCLEOTIDE SEQUENCE [LARGE SCALE GENOMIC DNA]</scope>
    <source>
        <strain evidence="2">DSM 29430</strain>
    </source>
</reference>
<name>A0A1N7JUN4_9RHOB</name>
<protein>
    <submittedName>
        <fullName evidence="1">Acyl-CoA thioesterase FadM</fullName>
    </submittedName>
</protein>
<gene>
    <name evidence="1" type="ORF">SAMN05421759_101238</name>
</gene>
<organism evidence="1 2">
    <name type="scientific">Roseivivax lentus</name>
    <dbReference type="NCBI Taxonomy" id="633194"/>
    <lineage>
        <taxon>Bacteria</taxon>
        <taxon>Pseudomonadati</taxon>
        <taxon>Pseudomonadota</taxon>
        <taxon>Alphaproteobacteria</taxon>
        <taxon>Rhodobacterales</taxon>
        <taxon>Roseobacteraceae</taxon>
        <taxon>Roseivivax</taxon>
    </lineage>
</organism>
<dbReference type="SUPFAM" id="SSF54637">
    <property type="entry name" value="Thioesterase/thiol ester dehydrase-isomerase"/>
    <property type="match status" value="1"/>
</dbReference>
<dbReference type="CDD" id="cd00586">
    <property type="entry name" value="4HBT"/>
    <property type="match status" value="1"/>
</dbReference>
<keyword evidence="2" id="KW-1185">Reference proteome</keyword>
<evidence type="ECO:0000313" key="2">
    <source>
        <dbReference type="Proteomes" id="UP000186684"/>
    </source>
</evidence>